<dbReference type="AlphaFoldDB" id="A0A0A1DQU8"/>
<organism evidence="1 2">
    <name type="scientific">Nocardioides simplex</name>
    <name type="common">Arthrobacter simplex</name>
    <dbReference type="NCBI Taxonomy" id="2045"/>
    <lineage>
        <taxon>Bacteria</taxon>
        <taxon>Bacillati</taxon>
        <taxon>Actinomycetota</taxon>
        <taxon>Actinomycetes</taxon>
        <taxon>Propionibacteriales</taxon>
        <taxon>Nocardioidaceae</taxon>
        <taxon>Pimelobacter</taxon>
    </lineage>
</organism>
<dbReference type="KEGG" id="psim:KR76_05845"/>
<dbReference type="Pfam" id="PF13560">
    <property type="entry name" value="HTH_31"/>
    <property type="match status" value="1"/>
</dbReference>
<sequence length="89" mass="10049">MAKRRMTVEQYSRELGVNLQRARAAKGLSQERVAHLAGIAGYTYQKFEKGESRPGRPMNPQLFTLLALSEVLEVPVVDLLPERLPDLEL</sequence>
<name>A0A0A1DQU8_NOCSI</name>
<dbReference type="Gene3D" id="1.10.260.40">
    <property type="entry name" value="lambda repressor-like DNA-binding domains"/>
    <property type="match status" value="1"/>
</dbReference>
<dbReference type="SMART" id="SM00530">
    <property type="entry name" value="HTH_XRE"/>
    <property type="match status" value="1"/>
</dbReference>
<gene>
    <name evidence="1" type="ORF">KR76_05845</name>
</gene>
<proteinExistence type="predicted"/>
<keyword evidence="2" id="KW-1185">Reference proteome</keyword>
<dbReference type="CDD" id="cd00093">
    <property type="entry name" value="HTH_XRE"/>
    <property type="match status" value="1"/>
</dbReference>
<dbReference type="STRING" id="2045.KR76_05845"/>
<reference evidence="1 2" key="1">
    <citation type="journal article" date="2015" name="Genome Announc.">
        <title>Complete Genome Sequence of Steroid-Transforming Nocardioides simplex VKM Ac-2033D.</title>
        <authorList>
            <person name="Shtratnikova V.Y."/>
            <person name="Schelkunov M.I."/>
            <person name="Pekov Y.A."/>
            <person name="Fokina V.V."/>
            <person name="Logacheva M.D."/>
            <person name="Sokolov S.L."/>
            <person name="Bragin E.Y."/>
            <person name="Ashapkin V.V."/>
            <person name="Donova M.V."/>
        </authorList>
    </citation>
    <scope>NUCLEOTIDE SEQUENCE [LARGE SCALE GENOMIC DNA]</scope>
    <source>
        <strain evidence="1 2">VKM Ac-2033D</strain>
    </source>
</reference>
<dbReference type="HOGENOM" id="CLU_066192_36_0_11"/>
<dbReference type="GeneID" id="96608465"/>
<protein>
    <submittedName>
        <fullName evidence="1">Uncharacterized protein</fullName>
    </submittedName>
</protein>
<dbReference type="SUPFAM" id="SSF47413">
    <property type="entry name" value="lambda repressor-like DNA-binding domains"/>
    <property type="match status" value="1"/>
</dbReference>
<dbReference type="GO" id="GO:0003677">
    <property type="term" value="F:DNA binding"/>
    <property type="evidence" value="ECO:0007669"/>
    <property type="project" value="InterPro"/>
</dbReference>
<dbReference type="eggNOG" id="COG1396">
    <property type="taxonomic scope" value="Bacteria"/>
</dbReference>
<dbReference type="InterPro" id="IPR010982">
    <property type="entry name" value="Lambda_DNA-bd_dom_sf"/>
</dbReference>
<dbReference type="Proteomes" id="UP000030300">
    <property type="component" value="Chromosome"/>
</dbReference>
<dbReference type="RefSeq" id="WP_235319154.1">
    <property type="nucleotide sequence ID" value="NZ_BJMC01000002.1"/>
</dbReference>
<evidence type="ECO:0000313" key="1">
    <source>
        <dbReference type="EMBL" id="AIY19744.2"/>
    </source>
</evidence>
<dbReference type="EMBL" id="CP009896">
    <property type="protein sequence ID" value="AIY19744.2"/>
    <property type="molecule type" value="Genomic_DNA"/>
</dbReference>
<accession>A0A0A1DQU8</accession>
<evidence type="ECO:0000313" key="2">
    <source>
        <dbReference type="Proteomes" id="UP000030300"/>
    </source>
</evidence>
<dbReference type="PROSITE" id="PS50943">
    <property type="entry name" value="HTH_CROC1"/>
    <property type="match status" value="1"/>
</dbReference>
<dbReference type="InterPro" id="IPR001387">
    <property type="entry name" value="Cro/C1-type_HTH"/>
</dbReference>